<protein>
    <submittedName>
        <fullName evidence="2">Uncharacterized protein</fullName>
    </submittedName>
</protein>
<dbReference type="AlphaFoldDB" id="A0A3N1D0A0"/>
<comment type="caution">
    <text evidence="2">The sequence shown here is derived from an EMBL/GenBank/DDBJ whole genome shotgun (WGS) entry which is preliminary data.</text>
</comment>
<evidence type="ECO:0000313" key="3">
    <source>
        <dbReference type="Proteomes" id="UP000272400"/>
    </source>
</evidence>
<evidence type="ECO:0000256" key="1">
    <source>
        <dbReference type="SAM" id="Phobius"/>
    </source>
</evidence>
<sequence length="283" mass="31032">MGDEGPEGSMTRWLLALVGNATMITALLVYFGWQRNEAMYKALGFDESILGLSTRDYLLRSINPALTLVLIIGMGGLLFLGLDRWSSRALGAPGSRRARLALALCCAAVLIVVASRLVRRVPVLSDGTLVYALFPLGLGLGVFMVFCAARPYLAAEDAHLVPPAFFVWLIVAATLFWATSNYAAAEGRAAAADVEPGSLTGVTVYSPYRLELGADEVAEKVLESEPTTAKEPRAYLYRYTGLRLLERIGDRYFLISDAWIFNDRQTLTVLSDEDPIRLEFTPR</sequence>
<proteinExistence type="predicted"/>
<organism evidence="2 3">
    <name type="scientific">Actinocorallia herbida</name>
    <dbReference type="NCBI Taxonomy" id="58109"/>
    <lineage>
        <taxon>Bacteria</taxon>
        <taxon>Bacillati</taxon>
        <taxon>Actinomycetota</taxon>
        <taxon>Actinomycetes</taxon>
        <taxon>Streptosporangiales</taxon>
        <taxon>Thermomonosporaceae</taxon>
        <taxon>Actinocorallia</taxon>
    </lineage>
</organism>
<keyword evidence="3" id="KW-1185">Reference proteome</keyword>
<name>A0A3N1D0A0_9ACTN</name>
<accession>A0A3N1D0A0</accession>
<keyword evidence="1" id="KW-0472">Membrane</keyword>
<gene>
    <name evidence="2" type="ORF">EDD29_4541</name>
</gene>
<feature type="transmembrane region" description="Helical" evidence="1">
    <location>
        <begin position="130"/>
        <end position="153"/>
    </location>
</feature>
<keyword evidence="1" id="KW-1133">Transmembrane helix</keyword>
<dbReference type="Proteomes" id="UP000272400">
    <property type="component" value="Unassembled WGS sequence"/>
</dbReference>
<keyword evidence="1" id="KW-0812">Transmembrane</keyword>
<dbReference type="EMBL" id="RJKE01000001">
    <property type="protein sequence ID" value="ROO86955.1"/>
    <property type="molecule type" value="Genomic_DNA"/>
</dbReference>
<reference evidence="2 3" key="1">
    <citation type="submission" date="2018-11" db="EMBL/GenBank/DDBJ databases">
        <title>Sequencing the genomes of 1000 actinobacteria strains.</title>
        <authorList>
            <person name="Klenk H.-P."/>
        </authorList>
    </citation>
    <scope>NUCLEOTIDE SEQUENCE [LARGE SCALE GENOMIC DNA]</scope>
    <source>
        <strain evidence="2 3">DSM 44254</strain>
    </source>
</reference>
<evidence type="ECO:0000313" key="2">
    <source>
        <dbReference type="EMBL" id="ROO86955.1"/>
    </source>
</evidence>
<feature type="transmembrane region" description="Helical" evidence="1">
    <location>
        <begin position="159"/>
        <end position="178"/>
    </location>
</feature>
<feature type="transmembrane region" description="Helical" evidence="1">
    <location>
        <begin position="12"/>
        <end position="33"/>
    </location>
</feature>
<feature type="transmembrane region" description="Helical" evidence="1">
    <location>
        <begin position="62"/>
        <end position="80"/>
    </location>
</feature>
<feature type="transmembrane region" description="Helical" evidence="1">
    <location>
        <begin position="100"/>
        <end position="118"/>
    </location>
</feature>